<dbReference type="RefSeq" id="WP_007364895.1">
    <property type="nucleotide sequence ID" value="NZ_ACLR01000088.1"/>
</dbReference>
<evidence type="ECO:0000256" key="2">
    <source>
        <dbReference type="HAMAP-Rule" id="MF_00003"/>
    </source>
</evidence>
<gene>
    <name evidence="2 3" type="primary">rbfA</name>
    <name evidence="3" type="ORF">PORUE0001_1235</name>
</gene>
<dbReference type="PANTHER" id="PTHR33515">
    <property type="entry name" value="RIBOSOME-BINDING FACTOR A, CHLOROPLASTIC-RELATED"/>
    <property type="match status" value="1"/>
</dbReference>
<keyword evidence="1 2" id="KW-0690">Ribosome biogenesis</keyword>
<proteinExistence type="inferred from homology"/>
<dbReference type="Gene3D" id="3.30.300.20">
    <property type="match status" value="1"/>
</dbReference>
<evidence type="ECO:0000313" key="4">
    <source>
        <dbReference type="Proteomes" id="UP000003303"/>
    </source>
</evidence>
<reference evidence="3 4" key="1">
    <citation type="submission" date="2009-04" db="EMBL/GenBank/DDBJ databases">
        <authorList>
            <person name="Sebastian Y."/>
            <person name="Madupu R."/>
            <person name="Durkin A.S."/>
            <person name="Torralba M."/>
            <person name="Methe B."/>
            <person name="Sutton G.G."/>
            <person name="Strausberg R.L."/>
            <person name="Nelson K.E."/>
        </authorList>
    </citation>
    <scope>NUCLEOTIDE SEQUENCE [LARGE SCALE GENOMIC DNA]</scope>
    <source>
        <strain evidence="3 4">60-3</strain>
    </source>
</reference>
<protein>
    <recommendedName>
        <fullName evidence="2">Ribosome-binding factor A</fullName>
    </recommendedName>
</protein>
<dbReference type="InterPro" id="IPR015946">
    <property type="entry name" value="KH_dom-like_a/b"/>
</dbReference>
<dbReference type="OrthoDB" id="9811910at2"/>
<comment type="function">
    <text evidence="2">One of several proteins that assist in the late maturation steps of the functional core of the 30S ribosomal subunit. Associates with free 30S ribosomal subunits (but not with 30S subunits that are part of 70S ribosomes or polysomes). Required for efficient processing of 16S rRNA. May interact with the 5'-terminal helix region of 16S rRNA.</text>
</comment>
<dbReference type="Pfam" id="PF02033">
    <property type="entry name" value="RBFA"/>
    <property type="match status" value="1"/>
</dbReference>
<keyword evidence="2" id="KW-0963">Cytoplasm</keyword>
<dbReference type="NCBIfam" id="TIGR00082">
    <property type="entry name" value="rbfA"/>
    <property type="match status" value="1"/>
</dbReference>
<dbReference type="GO" id="GO:0043024">
    <property type="term" value="F:ribosomal small subunit binding"/>
    <property type="evidence" value="ECO:0007669"/>
    <property type="project" value="TreeGrafter"/>
</dbReference>
<dbReference type="InterPro" id="IPR000238">
    <property type="entry name" value="RbfA"/>
</dbReference>
<dbReference type="InterPro" id="IPR023799">
    <property type="entry name" value="RbfA_dom_sf"/>
</dbReference>
<dbReference type="STRING" id="596327.PORUE0001_1235"/>
<dbReference type="PANTHER" id="PTHR33515:SF1">
    <property type="entry name" value="RIBOSOME-BINDING FACTOR A, CHLOROPLASTIC-RELATED"/>
    <property type="match status" value="1"/>
</dbReference>
<evidence type="ECO:0000313" key="3">
    <source>
        <dbReference type="EMBL" id="EEK17320.1"/>
    </source>
</evidence>
<dbReference type="eggNOG" id="COG0858">
    <property type="taxonomic scope" value="Bacteria"/>
</dbReference>
<dbReference type="HAMAP" id="MF_00003">
    <property type="entry name" value="RbfA"/>
    <property type="match status" value="1"/>
</dbReference>
<comment type="subcellular location">
    <subcellularLocation>
        <location evidence="2">Cytoplasm</location>
    </subcellularLocation>
</comment>
<comment type="caution">
    <text evidence="3">The sequence shown here is derived from an EMBL/GenBank/DDBJ whole genome shotgun (WGS) entry which is preliminary data.</text>
</comment>
<dbReference type="AlphaFoldDB" id="C2MAG1"/>
<dbReference type="GO" id="GO:0030490">
    <property type="term" value="P:maturation of SSU-rRNA"/>
    <property type="evidence" value="ECO:0007669"/>
    <property type="project" value="UniProtKB-UniRule"/>
</dbReference>
<dbReference type="SUPFAM" id="SSF89919">
    <property type="entry name" value="Ribosome-binding factor A, RbfA"/>
    <property type="match status" value="1"/>
</dbReference>
<organism evidence="3 4">
    <name type="scientific">Porphyromonas uenonis 60-3</name>
    <dbReference type="NCBI Taxonomy" id="596327"/>
    <lineage>
        <taxon>Bacteria</taxon>
        <taxon>Pseudomonadati</taxon>
        <taxon>Bacteroidota</taxon>
        <taxon>Bacteroidia</taxon>
        <taxon>Bacteroidales</taxon>
        <taxon>Porphyromonadaceae</taxon>
        <taxon>Porphyromonas</taxon>
    </lineage>
</organism>
<name>C2MAG1_9PORP</name>
<evidence type="ECO:0000256" key="1">
    <source>
        <dbReference type="ARBA" id="ARBA00022517"/>
    </source>
</evidence>
<comment type="similarity">
    <text evidence="2">Belongs to the RbfA family.</text>
</comment>
<dbReference type="EMBL" id="ACLR01000088">
    <property type="protein sequence ID" value="EEK17320.1"/>
    <property type="molecule type" value="Genomic_DNA"/>
</dbReference>
<comment type="subunit">
    <text evidence="2">Monomer. Binds 30S ribosomal subunits, but not 50S ribosomal subunits or 70S ribosomes.</text>
</comment>
<dbReference type="GO" id="GO:0005829">
    <property type="term" value="C:cytosol"/>
    <property type="evidence" value="ECO:0007669"/>
    <property type="project" value="TreeGrafter"/>
</dbReference>
<dbReference type="Proteomes" id="UP000003303">
    <property type="component" value="Unassembled WGS sequence"/>
</dbReference>
<keyword evidence="4" id="KW-1185">Reference proteome</keyword>
<sequence length="111" mass="13111">MDTRRQQKIARLIQKEMGEIFRPLTQQLRGVLVSVTLVRVTSDLSRAHIYLSIFPSERADELLKYIQDNAGSYRYELGQRTGQQLRVIPEMEYHIDDSLDYLERIDKLLEQ</sequence>
<accession>C2MAG1</accession>